<dbReference type="Pfam" id="PF22528">
    <property type="entry name" value="PRMT_C"/>
    <property type="match status" value="1"/>
</dbReference>
<dbReference type="OrthoDB" id="7848332at2759"/>
<organism evidence="9 10">
    <name type="scientific">Tortispora caseinolytica NRRL Y-17796</name>
    <dbReference type="NCBI Taxonomy" id="767744"/>
    <lineage>
        <taxon>Eukaryota</taxon>
        <taxon>Fungi</taxon>
        <taxon>Dikarya</taxon>
        <taxon>Ascomycota</taxon>
        <taxon>Saccharomycotina</taxon>
        <taxon>Trigonopsidomycetes</taxon>
        <taxon>Trigonopsidales</taxon>
        <taxon>Trigonopsidaceae</taxon>
        <taxon>Tortispora</taxon>
    </lineage>
</organism>
<evidence type="ECO:0000256" key="3">
    <source>
        <dbReference type="ARBA" id="ARBA00022679"/>
    </source>
</evidence>
<dbReference type="SUPFAM" id="SSF53335">
    <property type="entry name" value="S-adenosyl-L-methionine-dependent methyltransferases"/>
    <property type="match status" value="1"/>
</dbReference>
<evidence type="ECO:0000256" key="5">
    <source>
        <dbReference type="ARBA" id="ARBA00049303"/>
    </source>
</evidence>
<dbReference type="EMBL" id="KV453843">
    <property type="protein sequence ID" value="ODV89825.1"/>
    <property type="molecule type" value="Genomic_DNA"/>
</dbReference>
<gene>
    <name evidence="9" type="ORF">CANCADRAFT_4452</name>
</gene>
<evidence type="ECO:0000313" key="9">
    <source>
        <dbReference type="EMBL" id="ODV89825.1"/>
    </source>
</evidence>
<dbReference type="FunFam" id="3.40.50.150:FF:000003">
    <property type="entry name" value="Blast:Protein arginine N-methyltransferase 1"/>
    <property type="match status" value="1"/>
</dbReference>
<dbReference type="GO" id="GO:0032968">
    <property type="term" value="P:positive regulation of transcription elongation by RNA polymerase II"/>
    <property type="evidence" value="ECO:0007669"/>
    <property type="project" value="EnsemblFungi"/>
</dbReference>
<protein>
    <recommendedName>
        <fullName evidence="1">type I protein arginine methyltransferase</fullName>
        <ecNumber evidence="1">2.1.1.319</ecNumber>
    </recommendedName>
</protein>
<feature type="domain" description="Methyltransferase" evidence="7">
    <location>
        <begin position="52"/>
        <end position="149"/>
    </location>
</feature>
<dbReference type="GO" id="GO:0032259">
    <property type="term" value="P:methylation"/>
    <property type="evidence" value="ECO:0007669"/>
    <property type="project" value="UniProtKB-KW"/>
</dbReference>
<dbReference type="GO" id="GO:0046656">
    <property type="term" value="P:folic acid biosynthetic process"/>
    <property type="evidence" value="ECO:0007669"/>
    <property type="project" value="EnsemblFungi"/>
</dbReference>
<dbReference type="GO" id="GO:0042054">
    <property type="term" value="F:histone methyltransferase activity"/>
    <property type="evidence" value="ECO:0007669"/>
    <property type="project" value="TreeGrafter"/>
</dbReference>
<dbReference type="GO" id="GO:0035241">
    <property type="term" value="F:protein-arginine omega-N monomethyltransferase activity"/>
    <property type="evidence" value="ECO:0007669"/>
    <property type="project" value="EnsemblFungi"/>
</dbReference>
<dbReference type="FunFam" id="2.70.160.11:FF:000001">
    <property type="entry name" value="Blast:Protein arginine N-methyltransferase 1"/>
    <property type="match status" value="1"/>
</dbReference>
<evidence type="ECO:0000259" key="8">
    <source>
        <dbReference type="Pfam" id="PF22528"/>
    </source>
</evidence>
<dbReference type="EC" id="2.1.1.319" evidence="1"/>
<name>A0A1E4TDI1_9ASCO</name>
<keyword evidence="10" id="KW-1185">Reference proteome</keyword>
<dbReference type="Proteomes" id="UP000095023">
    <property type="component" value="Unassembled WGS sequence"/>
</dbReference>
<dbReference type="GO" id="GO:0042802">
    <property type="term" value="F:identical protein binding"/>
    <property type="evidence" value="ECO:0007669"/>
    <property type="project" value="EnsemblFungi"/>
</dbReference>
<reference evidence="10" key="1">
    <citation type="submission" date="2016-02" db="EMBL/GenBank/DDBJ databases">
        <title>Comparative genomics of biotechnologically important yeasts.</title>
        <authorList>
            <consortium name="DOE Joint Genome Institute"/>
            <person name="Riley R."/>
            <person name="Haridas S."/>
            <person name="Wolfe K.H."/>
            <person name="Lopes M.R."/>
            <person name="Hittinger C.T."/>
            <person name="Goker M."/>
            <person name="Salamov A."/>
            <person name="Wisecaver J."/>
            <person name="Long T.M."/>
            <person name="Aerts A.L."/>
            <person name="Barry K."/>
            <person name="Choi C."/>
            <person name="Clum A."/>
            <person name="Coughlan A.Y."/>
            <person name="Deshpande S."/>
            <person name="Douglass A.P."/>
            <person name="Hanson S.J."/>
            <person name="Klenk H.-P."/>
            <person name="Labutti K."/>
            <person name="Lapidus A."/>
            <person name="Lindquist E."/>
            <person name="Lipzen A."/>
            <person name="Meier-Kolthoff J.P."/>
            <person name="Ohm R.A."/>
            <person name="Otillar R.P."/>
            <person name="Pangilinan J."/>
            <person name="Peng Y."/>
            <person name="Rokas A."/>
            <person name="Rosa C.A."/>
            <person name="Scheuner C."/>
            <person name="Sibirny A.A."/>
            <person name="Slot J.C."/>
            <person name="Stielow J.B."/>
            <person name="Sun H."/>
            <person name="Kurtzman C.P."/>
            <person name="Blackwell M."/>
            <person name="Jeffries T.W."/>
            <person name="Grigoriev I.V."/>
        </authorList>
    </citation>
    <scope>NUCLEOTIDE SEQUENCE [LARGE SCALE GENOMIC DNA]</scope>
    <source>
        <strain evidence="10">NRRL Y-17796</strain>
    </source>
</reference>
<feature type="domain" description="Protein arginine N-methyltransferase" evidence="8">
    <location>
        <begin position="154"/>
        <end position="316"/>
    </location>
</feature>
<sequence length="333" mass="37879">MSQPNNEYSEKHYFASYDHIGIHEEMLKDEVRTTTYRQAIYNSKHLFKGKVVLDVGCGTGILSMFAARSGAALVIGVDMSSIIETAKKLAEDNDLGDKIVFLRGKMEEVKLPVDKVDIIISEWMGYFLLYESMLDTVICARDMYLKPDGLIFPDHATLKIAGIEDGAYKAEKIDFWDDVYGFDFSRIKQTALREPIVDIVEAGAIVTTASSILEIDLYTVTVKDLEFRSDFNLIATRTDYLHALVGWFDIKFTKCHKPLYFSTGPHARYTHWKQTVFYLHDILSINAGEKITGEITCKPNDKNHRDLEFTVSYEFSPADAGRAMRATHEYLLC</sequence>
<dbReference type="Gene3D" id="3.40.50.150">
    <property type="entry name" value="Vaccinia Virus protein VP39"/>
    <property type="match status" value="1"/>
</dbReference>
<dbReference type="AlphaFoldDB" id="A0A1E4TDI1"/>
<dbReference type="InterPro" id="IPR029063">
    <property type="entry name" value="SAM-dependent_MTases_sf"/>
</dbReference>
<evidence type="ECO:0000256" key="1">
    <source>
        <dbReference type="ARBA" id="ARBA00011925"/>
    </source>
</evidence>
<evidence type="ECO:0000256" key="4">
    <source>
        <dbReference type="ARBA" id="ARBA00022691"/>
    </source>
</evidence>
<comment type="catalytic activity">
    <reaction evidence="5">
        <text>L-arginyl-[protein] + S-adenosyl-L-methionine = N(omega)-methyl-L-arginyl-[protein] + S-adenosyl-L-homocysteine + H(+)</text>
        <dbReference type="Rhea" id="RHEA:48100"/>
        <dbReference type="Rhea" id="RHEA-COMP:10532"/>
        <dbReference type="Rhea" id="RHEA-COMP:11990"/>
        <dbReference type="ChEBI" id="CHEBI:15378"/>
        <dbReference type="ChEBI" id="CHEBI:29965"/>
        <dbReference type="ChEBI" id="CHEBI:57856"/>
        <dbReference type="ChEBI" id="CHEBI:59789"/>
        <dbReference type="ChEBI" id="CHEBI:65280"/>
    </reaction>
    <physiologicalReaction direction="left-to-right" evidence="5">
        <dbReference type="Rhea" id="RHEA:48101"/>
    </physiologicalReaction>
</comment>
<dbReference type="PANTHER" id="PTHR11006:SF53">
    <property type="entry name" value="PROTEIN ARGININE N-METHYLTRANSFERASE 3"/>
    <property type="match status" value="1"/>
</dbReference>
<keyword evidence="4 6" id="KW-0949">S-adenosyl-L-methionine</keyword>
<dbReference type="GO" id="GO:0005634">
    <property type="term" value="C:nucleus"/>
    <property type="evidence" value="ECO:0007669"/>
    <property type="project" value="EnsemblFungi"/>
</dbReference>
<dbReference type="PANTHER" id="PTHR11006">
    <property type="entry name" value="PROTEIN ARGININE N-METHYLTRANSFERASE"/>
    <property type="match status" value="1"/>
</dbReference>
<dbReference type="Gene3D" id="2.70.160.11">
    <property type="entry name" value="Hnrnp arginine n-methyltransferase1"/>
    <property type="match status" value="1"/>
</dbReference>
<proteinExistence type="predicted"/>
<evidence type="ECO:0000256" key="6">
    <source>
        <dbReference type="PROSITE-ProRule" id="PRU01015"/>
    </source>
</evidence>
<accession>A0A1E4TDI1</accession>
<dbReference type="GO" id="GO:0035242">
    <property type="term" value="F:protein-arginine omega-N asymmetric methyltransferase activity"/>
    <property type="evidence" value="ECO:0007669"/>
    <property type="project" value="UniProtKB-EC"/>
</dbReference>
<dbReference type="Pfam" id="PF13649">
    <property type="entry name" value="Methyltransf_25"/>
    <property type="match status" value="1"/>
</dbReference>
<keyword evidence="3 6" id="KW-0808">Transferase</keyword>
<dbReference type="InterPro" id="IPR055135">
    <property type="entry name" value="PRMT_dom"/>
</dbReference>
<dbReference type="GO" id="GO:0006406">
    <property type="term" value="P:mRNA export from nucleus"/>
    <property type="evidence" value="ECO:0007669"/>
    <property type="project" value="EnsemblFungi"/>
</dbReference>
<dbReference type="InterPro" id="IPR041698">
    <property type="entry name" value="Methyltransf_25"/>
</dbReference>
<dbReference type="InterPro" id="IPR025799">
    <property type="entry name" value="Arg_MeTrfase"/>
</dbReference>
<dbReference type="PROSITE" id="PS51678">
    <property type="entry name" value="SAM_MT_PRMT"/>
    <property type="match status" value="1"/>
</dbReference>
<dbReference type="CDD" id="cd02440">
    <property type="entry name" value="AdoMet_MTases"/>
    <property type="match status" value="1"/>
</dbReference>
<dbReference type="GO" id="GO:0060567">
    <property type="term" value="P:negative regulation of termination of DNA-templated transcription"/>
    <property type="evidence" value="ECO:0007669"/>
    <property type="project" value="EnsemblFungi"/>
</dbReference>
<evidence type="ECO:0000259" key="7">
    <source>
        <dbReference type="Pfam" id="PF13649"/>
    </source>
</evidence>
<evidence type="ECO:0000256" key="2">
    <source>
        <dbReference type="ARBA" id="ARBA00022603"/>
    </source>
</evidence>
<keyword evidence="2 6" id="KW-0489">Methyltransferase</keyword>
<evidence type="ECO:0000313" key="10">
    <source>
        <dbReference type="Proteomes" id="UP000095023"/>
    </source>
</evidence>